<name>A0ABV1RDD7_9ALTE</name>
<proteinExistence type="predicted"/>
<dbReference type="EMBL" id="JBELOE010000076">
    <property type="protein sequence ID" value="MER2490939.1"/>
    <property type="molecule type" value="Genomic_DNA"/>
</dbReference>
<protein>
    <submittedName>
        <fullName evidence="2">DUF4437 domain-containing protein</fullName>
    </submittedName>
</protein>
<feature type="chain" id="PRO_5046868398" evidence="1">
    <location>
        <begin position="28"/>
        <end position="291"/>
    </location>
</feature>
<dbReference type="SUPFAM" id="SSF51182">
    <property type="entry name" value="RmlC-like cupins"/>
    <property type="match status" value="1"/>
</dbReference>
<comment type="caution">
    <text evidence="2">The sequence shown here is derived from an EMBL/GenBank/DDBJ whole genome shotgun (WGS) entry which is preliminary data.</text>
</comment>
<dbReference type="RefSeq" id="WP_350400729.1">
    <property type="nucleotide sequence ID" value="NZ_JBELOE010000076.1"/>
</dbReference>
<dbReference type="Proteomes" id="UP001467690">
    <property type="component" value="Unassembled WGS sequence"/>
</dbReference>
<dbReference type="Pfam" id="PF14499">
    <property type="entry name" value="DUF4437"/>
    <property type="match status" value="1"/>
</dbReference>
<reference evidence="2 3" key="1">
    <citation type="submission" date="2024-06" db="EMBL/GenBank/DDBJ databases">
        <authorList>
            <person name="Chen R.Y."/>
        </authorList>
    </citation>
    <scope>NUCLEOTIDE SEQUENCE [LARGE SCALE GENOMIC DNA]</scope>
    <source>
        <strain evidence="2 3">D2</strain>
    </source>
</reference>
<accession>A0ABV1RDD7</accession>
<keyword evidence="1" id="KW-0732">Signal</keyword>
<evidence type="ECO:0000313" key="2">
    <source>
        <dbReference type="EMBL" id="MER2490939.1"/>
    </source>
</evidence>
<dbReference type="CDD" id="cd06989">
    <property type="entry name" value="cupin_DRT102"/>
    <property type="match status" value="1"/>
</dbReference>
<dbReference type="InterPro" id="IPR014710">
    <property type="entry name" value="RmlC-like_jellyroll"/>
</dbReference>
<evidence type="ECO:0000313" key="3">
    <source>
        <dbReference type="Proteomes" id="UP001467690"/>
    </source>
</evidence>
<gene>
    <name evidence="2" type="ORF">ABS311_03455</name>
</gene>
<sequence length="291" mass="32446">MFNHTKIVSPVILLSIFSALFTFAVFAAEKSRQSEVTTAEEVNWGYLNPLRGDQSPGAADLWGDRTKYIATGMLVRFKKGFSSPPHIHNISYRGIVIKGAMHNDDPTAEHMWMPTASYWTQPAGENHITAANDRSNMIYLEIDSGPYLVKPSDQHFDNGERPVNIHTSNLIWLKSQDSSLIDGDNIQISYLWKKEASASLTNSTPLQGLMLKVTAGTKLTIDSESEEFRAVVIQGGSSYQSAETTSVTNLNPGSYFSSTGQFTHQLITREDTIFYIRSNGLFIARTLKRTR</sequence>
<keyword evidence="3" id="KW-1185">Reference proteome</keyword>
<dbReference type="InterPro" id="IPR028013">
    <property type="entry name" value="DUF4437"/>
</dbReference>
<dbReference type="InterPro" id="IPR011051">
    <property type="entry name" value="RmlC_Cupin_sf"/>
</dbReference>
<dbReference type="Gene3D" id="2.60.120.10">
    <property type="entry name" value="Jelly Rolls"/>
    <property type="match status" value="1"/>
</dbReference>
<feature type="signal peptide" evidence="1">
    <location>
        <begin position="1"/>
        <end position="27"/>
    </location>
</feature>
<organism evidence="2 3">
    <name type="scientific">Catenovulum sediminis</name>
    <dbReference type="NCBI Taxonomy" id="1740262"/>
    <lineage>
        <taxon>Bacteria</taxon>
        <taxon>Pseudomonadati</taxon>
        <taxon>Pseudomonadota</taxon>
        <taxon>Gammaproteobacteria</taxon>
        <taxon>Alteromonadales</taxon>
        <taxon>Alteromonadaceae</taxon>
        <taxon>Catenovulum</taxon>
    </lineage>
</organism>
<evidence type="ECO:0000256" key="1">
    <source>
        <dbReference type="SAM" id="SignalP"/>
    </source>
</evidence>